<dbReference type="SMART" id="SM00338">
    <property type="entry name" value="BRLZ"/>
    <property type="match status" value="1"/>
</dbReference>
<dbReference type="InterPro" id="IPR002112">
    <property type="entry name" value="Leuzip_Jun"/>
</dbReference>
<dbReference type="Gene3D" id="1.20.5.170">
    <property type="match status" value="1"/>
</dbReference>
<evidence type="ECO:0000256" key="2">
    <source>
        <dbReference type="ARBA" id="ARBA00023015"/>
    </source>
</evidence>
<evidence type="ECO:0000313" key="8">
    <source>
        <dbReference type="EMBL" id="KAJ5152254.1"/>
    </source>
</evidence>
<reference evidence="8" key="1">
    <citation type="submission" date="2022-11" db="EMBL/GenBank/DDBJ databases">
        <authorList>
            <person name="Petersen C."/>
        </authorList>
    </citation>
    <scope>NUCLEOTIDE SEQUENCE</scope>
    <source>
        <strain evidence="8">IBT 21917</strain>
    </source>
</reference>
<proteinExistence type="predicted"/>
<keyword evidence="4" id="KW-0804">Transcription</keyword>
<keyword evidence="9" id="KW-1185">Reference proteome</keyword>
<name>A0A9W9HNU2_9EURO</name>
<dbReference type="GO" id="GO:0005634">
    <property type="term" value="C:nucleus"/>
    <property type="evidence" value="ECO:0007669"/>
    <property type="project" value="UniProtKB-SubCell"/>
</dbReference>
<dbReference type="CDD" id="cd14687">
    <property type="entry name" value="bZIP_ATF2"/>
    <property type="match status" value="1"/>
</dbReference>
<dbReference type="PROSITE" id="PS00036">
    <property type="entry name" value="BZIP_BASIC"/>
    <property type="match status" value="1"/>
</dbReference>
<evidence type="ECO:0000256" key="1">
    <source>
        <dbReference type="ARBA" id="ARBA00004123"/>
    </source>
</evidence>
<dbReference type="InterPro" id="IPR004827">
    <property type="entry name" value="bZIP"/>
</dbReference>
<evidence type="ECO:0000256" key="5">
    <source>
        <dbReference type="ARBA" id="ARBA00023242"/>
    </source>
</evidence>
<dbReference type="EMBL" id="JAPQKO010000008">
    <property type="protein sequence ID" value="KAJ5152254.1"/>
    <property type="molecule type" value="Genomic_DNA"/>
</dbReference>
<evidence type="ECO:0000259" key="7">
    <source>
        <dbReference type="PROSITE" id="PS50217"/>
    </source>
</evidence>
<feature type="region of interest" description="Disordered" evidence="6">
    <location>
        <begin position="1"/>
        <end position="22"/>
    </location>
</feature>
<comment type="caution">
    <text evidence="8">The sequence shown here is derived from an EMBL/GenBank/DDBJ whole genome shotgun (WGS) entry which is preliminary data.</text>
</comment>
<dbReference type="SUPFAM" id="SSF57959">
    <property type="entry name" value="Leucine zipper domain"/>
    <property type="match status" value="1"/>
</dbReference>
<evidence type="ECO:0000256" key="4">
    <source>
        <dbReference type="ARBA" id="ARBA00023163"/>
    </source>
</evidence>
<dbReference type="Pfam" id="PF00170">
    <property type="entry name" value="bZIP_1"/>
    <property type="match status" value="1"/>
</dbReference>
<feature type="region of interest" description="Disordered" evidence="6">
    <location>
        <begin position="63"/>
        <end position="138"/>
    </location>
</feature>
<sequence>MSTSNVNPLSGLPATDPLNPVGVSPFTTNPFSGDFLALPIPEDDPLWGLSPVSPSMTGSGWNAKGDAVLASSGLERDFKNTQVRNGQPTPPPYEEQGLHAGSDFAVGSATKRRRVRESQLVAASLSPELDDDEPPSERAKRAKFLERNRLAASKCRQKKKEHTQKLEHRYKEQSDKKEQLVGEIARLRSEILSLKNEVLKHAQCGDEPIKLHLAQMVKRITDTDGPPPAPADPPVNLMDTLPVSPPEAPPPPTPNPQPMPAASTTLSFGFDDPLQLEPTGPAIDAYEQIRRESGASIVTESSYAFSAEEDPFEQLIDVT</sequence>
<comment type="subcellular location">
    <subcellularLocation>
        <location evidence="1">Nucleus</location>
    </subcellularLocation>
</comment>
<organism evidence="8 9">
    <name type="scientific">Penicillium capsulatum</name>
    <dbReference type="NCBI Taxonomy" id="69766"/>
    <lineage>
        <taxon>Eukaryota</taxon>
        <taxon>Fungi</taxon>
        <taxon>Dikarya</taxon>
        <taxon>Ascomycota</taxon>
        <taxon>Pezizomycotina</taxon>
        <taxon>Eurotiomycetes</taxon>
        <taxon>Eurotiomycetidae</taxon>
        <taxon>Eurotiales</taxon>
        <taxon>Aspergillaceae</taxon>
        <taxon>Penicillium</taxon>
    </lineage>
</organism>
<dbReference type="PANTHER" id="PTHR19304">
    <property type="entry name" value="CYCLIC-AMP RESPONSE ELEMENT BINDING PROTEIN"/>
    <property type="match status" value="1"/>
</dbReference>
<dbReference type="PRINTS" id="PR00043">
    <property type="entry name" value="LEUZIPPRJUN"/>
</dbReference>
<gene>
    <name evidence="8" type="ORF">N7492_010549</name>
</gene>
<dbReference type="AlphaFoldDB" id="A0A9W9HNU2"/>
<dbReference type="GO" id="GO:0003700">
    <property type="term" value="F:DNA-binding transcription factor activity"/>
    <property type="evidence" value="ECO:0007669"/>
    <property type="project" value="InterPro"/>
</dbReference>
<feature type="compositionally biased region" description="Basic and acidic residues" evidence="6">
    <location>
        <begin position="163"/>
        <end position="178"/>
    </location>
</feature>
<feature type="domain" description="BZIP" evidence="7">
    <location>
        <begin position="138"/>
        <end position="201"/>
    </location>
</feature>
<dbReference type="InterPro" id="IPR046347">
    <property type="entry name" value="bZIP_sf"/>
</dbReference>
<dbReference type="PROSITE" id="PS50217">
    <property type="entry name" value="BZIP"/>
    <property type="match status" value="1"/>
</dbReference>
<feature type="compositionally biased region" description="Pro residues" evidence="6">
    <location>
        <begin position="243"/>
        <end position="259"/>
    </location>
</feature>
<evidence type="ECO:0000256" key="3">
    <source>
        <dbReference type="ARBA" id="ARBA00023125"/>
    </source>
</evidence>
<feature type="region of interest" description="Disordered" evidence="6">
    <location>
        <begin position="220"/>
        <end position="282"/>
    </location>
</feature>
<dbReference type="OrthoDB" id="295274at2759"/>
<dbReference type="Proteomes" id="UP001146351">
    <property type="component" value="Unassembled WGS sequence"/>
</dbReference>
<evidence type="ECO:0000313" key="9">
    <source>
        <dbReference type="Proteomes" id="UP001146351"/>
    </source>
</evidence>
<protein>
    <submittedName>
        <fullName evidence="8">Rho GTPase activation protein</fullName>
    </submittedName>
</protein>
<accession>A0A9W9HNU2</accession>
<keyword evidence="3" id="KW-0238">DNA-binding</keyword>
<dbReference type="GO" id="GO:0003677">
    <property type="term" value="F:DNA binding"/>
    <property type="evidence" value="ECO:0007669"/>
    <property type="project" value="UniProtKB-KW"/>
</dbReference>
<keyword evidence="2" id="KW-0805">Transcription regulation</keyword>
<feature type="region of interest" description="Disordered" evidence="6">
    <location>
        <begin position="152"/>
        <end position="178"/>
    </location>
</feature>
<keyword evidence="5" id="KW-0539">Nucleus</keyword>
<reference evidence="8" key="2">
    <citation type="journal article" date="2023" name="IMA Fungus">
        <title>Comparative genomic study of the Penicillium genus elucidates a diverse pangenome and 15 lateral gene transfer events.</title>
        <authorList>
            <person name="Petersen C."/>
            <person name="Sorensen T."/>
            <person name="Nielsen M.R."/>
            <person name="Sondergaard T.E."/>
            <person name="Sorensen J.L."/>
            <person name="Fitzpatrick D.A."/>
            <person name="Frisvad J.C."/>
            <person name="Nielsen K.L."/>
        </authorList>
    </citation>
    <scope>NUCLEOTIDE SEQUENCE</scope>
    <source>
        <strain evidence="8">IBT 21917</strain>
    </source>
</reference>
<dbReference type="InterPro" id="IPR051027">
    <property type="entry name" value="bZIP_transcription_factors"/>
</dbReference>
<evidence type="ECO:0000256" key="6">
    <source>
        <dbReference type="SAM" id="MobiDB-lite"/>
    </source>
</evidence>